<dbReference type="EMBL" id="CP036455">
    <property type="protein sequence ID" value="QBI56360.1"/>
    <property type="molecule type" value="Genomic_DNA"/>
</dbReference>
<evidence type="ECO:0000313" key="4">
    <source>
        <dbReference type="EMBL" id="QBI56360.1"/>
    </source>
</evidence>
<dbReference type="SUPFAM" id="SSF89733">
    <property type="entry name" value="L-sulfolactate dehydrogenase-like"/>
    <property type="match status" value="1"/>
</dbReference>
<organism evidence="4 5">
    <name type="scientific">Streptomonospora litoralis</name>
    <dbReference type="NCBI Taxonomy" id="2498135"/>
    <lineage>
        <taxon>Bacteria</taxon>
        <taxon>Bacillati</taxon>
        <taxon>Actinomycetota</taxon>
        <taxon>Actinomycetes</taxon>
        <taxon>Streptosporangiales</taxon>
        <taxon>Nocardiopsidaceae</taxon>
        <taxon>Streptomonospora</taxon>
    </lineage>
</organism>
<dbReference type="AlphaFoldDB" id="A0A4P6Q7J9"/>
<evidence type="ECO:0000256" key="3">
    <source>
        <dbReference type="SAM" id="MobiDB-lite"/>
    </source>
</evidence>
<name>A0A4P6Q7J9_9ACTN</name>
<feature type="compositionally biased region" description="Basic and acidic residues" evidence="3">
    <location>
        <begin position="50"/>
        <end position="60"/>
    </location>
</feature>
<feature type="compositionally biased region" description="Basic and acidic residues" evidence="3">
    <location>
        <begin position="13"/>
        <end position="24"/>
    </location>
</feature>
<dbReference type="InterPro" id="IPR003767">
    <property type="entry name" value="Malate/L-lactate_DH-like"/>
</dbReference>
<comment type="similarity">
    <text evidence="1">Belongs to the LDH2/MDH2 oxidoreductase family.</text>
</comment>
<dbReference type="PANTHER" id="PTHR11091">
    <property type="entry name" value="OXIDOREDUCTASE-RELATED"/>
    <property type="match status" value="1"/>
</dbReference>
<dbReference type="Gene3D" id="3.30.1370.60">
    <property type="entry name" value="Hypothetical oxidoreductase yiak, domain 2"/>
    <property type="match status" value="1"/>
</dbReference>
<dbReference type="Gene3D" id="1.10.1530.10">
    <property type="match status" value="1"/>
</dbReference>
<evidence type="ECO:0000313" key="5">
    <source>
        <dbReference type="Proteomes" id="UP000292235"/>
    </source>
</evidence>
<keyword evidence="2 4" id="KW-0560">Oxidoreductase</keyword>
<evidence type="ECO:0000256" key="2">
    <source>
        <dbReference type="ARBA" id="ARBA00023002"/>
    </source>
</evidence>
<reference evidence="4 5" key="1">
    <citation type="submission" date="2019-02" db="EMBL/GenBank/DDBJ databases">
        <authorList>
            <person name="Khodamoradi S."/>
            <person name="Hahnke R.L."/>
            <person name="Kaempfer P."/>
            <person name="Schumann P."/>
            <person name="Rohde M."/>
            <person name="Steinert M."/>
            <person name="Luzhetskyy A."/>
            <person name="Wink J."/>
            <person name="Ruckert C."/>
        </authorList>
    </citation>
    <scope>NUCLEOTIDE SEQUENCE [LARGE SCALE GENOMIC DNA]</scope>
    <source>
        <strain evidence="4 5">M2</strain>
    </source>
</reference>
<dbReference type="InterPro" id="IPR043143">
    <property type="entry name" value="Mal/L-sulf/L-lact_DH-like_NADP"/>
</dbReference>
<dbReference type="InterPro" id="IPR043144">
    <property type="entry name" value="Mal/L-sulf/L-lact_DH-like_ah"/>
</dbReference>
<dbReference type="Pfam" id="PF02615">
    <property type="entry name" value="Ldh_2"/>
    <property type="match status" value="1"/>
</dbReference>
<sequence length="422" mass="43372">MKREWNAIPLNETQEHIAQRRDGRPVQSGGRSEGAGSADSAGGAAWMDADSGRADAHDQAPPRLVPPAELTELAEAVLRHMGTPNGSALAVAASLVDSNLVGHDSHGVRRLPIYARAANLGQIDPAALPEVGERDGAVVTVRGNRSFGQLAAAAAVQELTAAVTANGIGVAAVRDCNHIGRLGEYVESLAEGGIIGLALCNVDPTVAPFGGRERRLGTNPLAWALPRGPVSDPAGEGPVVMDWATSAVAEGKLALARARGERAPEGVLMDSAGRVSRDPADFYGGGALLPFAGHKGYGLSVMIEAVGGLLSGGGVSCLPGYDGGNGTVLVGIDPARFMPADAFRAQVEDFCDELRRTPVAEGHDEVLVPGDVERRARAERAESGIPVPASVWDALTELVPGRPDEQGSPRGTAADPAAGGPR</sequence>
<dbReference type="EC" id="1.1.1.-" evidence="4"/>
<accession>A0A4P6Q7J9</accession>
<keyword evidence="5" id="KW-1185">Reference proteome</keyword>
<evidence type="ECO:0000256" key="1">
    <source>
        <dbReference type="ARBA" id="ARBA00006056"/>
    </source>
</evidence>
<dbReference type="KEGG" id="strr:EKD16_23035"/>
<feature type="region of interest" description="Disordered" evidence="3">
    <location>
        <begin position="1"/>
        <end position="64"/>
    </location>
</feature>
<dbReference type="GO" id="GO:0016491">
    <property type="term" value="F:oxidoreductase activity"/>
    <property type="evidence" value="ECO:0007669"/>
    <property type="project" value="UniProtKB-KW"/>
</dbReference>
<gene>
    <name evidence="4" type="primary">ybiC</name>
    <name evidence="4" type="ORF">EKD16_23035</name>
</gene>
<feature type="region of interest" description="Disordered" evidence="3">
    <location>
        <begin position="398"/>
        <end position="422"/>
    </location>
</feature>
<dbReference type="PANTHER" id="PTHR11091:SF0">
    <property type="entry name" value="MALATE DEHYDROGENASE"/>
    <property type="match status" value="1"/>
</dbReference>
<proteinExistence type="inferred from homology"/>
<feature type="compositionally biased region" description="Low complexity" evidence="3">
    <location>
        <begin position="28"/>
        <end position="49"/>
    </location>
</feature>
<dbReference type="InterPro" id="IPR036111">
    <property type="entry name" value="Mal/L-sulfo/L-lacto_DH-like_sf"/>
</dbReference>
<dbReference type="Proteomes" id="UP000292235">
    <property type="component" value="Chromosome"/>
</dbReference>
<protein>
    <submittedName>
        <fullName evidence="4">Putative oxidoreductase YbiC</fullName>
        <ecNumber evidence="4">1.1.1.-</ecNumber>
    </submittedName>
</protein>